<feature type="transmembrane region" description="Helical" evidence="6">
    <location>
        <begin position="265"/>
        <end position="286"/>
    </location>
</feature>
<organism evidence="7 8">
    <name type="scientific">Solihabitans fulvus</name>
    <dbReference type="NCBI Taxonomy" id="1892852"/>
    <lineage>
        <taxon>Bacteria</taxon>
        <taxon>Bacillati</taxon>
        <taxon>Actinomycetota</taxon>
        <taxon>Actinomycetes</taxon>
        <taxon>Pseudonocardiales</taxon>
        <taxon>Pseudonocardiaceae</taxon>
        <taxon>Solihabitans</taxon>
    </lineage>
</organism>
<evidence type="ECO:0000256" key="4">
    <source>
        <dbReference type="ARBA" id="ARBA00022989"/>
    </source>
</evidence>
<protein>
    <submittedName>
        <fullName evidence="7">MFS transporter</fullName>
    </submittedName>
</protein>
<accession>A0A5B2WIX5</accession>
<dbReference type="EMBL" id="VUOB01000091">
    <property type="protein sequence ID" value="KAA2250740.1"/>
    <property type="molecule type" value="Genomic_DNA"/>
</dbReference>
<proteinExistence type="predicted"/>
<evidence type="ECO:0000256" key="3">
    <source>
        <dbReference type="ARBA" id="ARBA00022692"/>
    </source>
</evidence>
<keyword evidence="4 6" id="KW-1133">Transmembrane helix</keyword>
<name>A0A5B2WIX5_9PSEU</name>
<keyword evidence="3 6" id="KW-0812">Transmembrane</keyword>
<feature type="transmembrane region" description="Helical" evidence="6">
    <location>
        <begin position="62"/>
        <end position="82"/>
    </location>
</feature>
<dbReference type="Gene3D" id="1.20.1250.20">
    <property type="entry name" value="MFS general substrate transporter like domains"/>
    <property type="match status" value="1"/>
</dbReference>
<feature type="transmembrane region" description="Helical" evidence="6">
    <location>
        <begin position="317"/>
        <end position="338"/>
    </location>
</feature>
<feature type="transmembrane region" description="Helical" evidence="6">
    <location>
        <begin position="384"/>
        <end position="403"/>
    </location>
</feature>
<evidence type="ECO:0000313" key="8">
    <source>
        <dbReference type="Proteomes" id="UP000323454"/>
    </source>
</evidence>
<gene>
    <name evidence="7" type="ORF">F0L68_38690</name>
</gene>
<dbReference type="SUPFAM" id="SSF103473">
    <property type="entry name" value="MFS general substrate transporter"/>
    <property type="match status" value="1"/>
</dbReference>
<dbReference type="InterPro" id="IPR036259">
    <property type="entry name" value="MFS_trans_sf"/>
</dbReference>
<evidence type="ECO:0000313" key="7">
    <source>
        <dbReference type="EMBL" id="KAA2250740.1"/>
    </source>
</evidence>
<dbReference type="AlphaFoldDB" id="A0A5B2WIX5"/>
<keyword evidence="2" id="KW-1003">Cell membrane</keyword>
<dbReference type="OrthoDB" id="4528313at2"/>
<dbReference type="GO" id="GO:0022857">
    <property type="term" value="F:transmembrane transporter activity"/>
    <property type="evidence" value="ECO:0007669"/>
    <property type="project" value="InterPro"/>
</dbReference>
<evidence type="ECO:0000256" key="5">
    <source>
        <dbReference type="ARBA" id="ARBA00023136"/>
    </source>
</evidence>
<feature type="transmembrane region" description="Helical" evidence="6">
    <location>
        <begin position="189"/>
        <end position="210"/>
    </location>
</feature>
<sequence>MGSLNPRCDPPSVTGTVSPVLRPPFRGFLAARFVSLLGTSMSSVALALGILDASGKAGDLGIVLAANIGPQLVLLLVGGAIADRFSRRTLLVVANLGSGVTQAGVALLLLTGTFNLFLVSCLALLNGALEAFASPALRGIVPDLVPPTGLQRANSALSLSRNVTRIAGPVLAGAIAAASNGAWAVAADALSFLIAAAFLARLPSATPVTGARGSLLPDIREGWREFRSTPWIWTMASSYFLINLVNVGPWQVLGPTLTKQHSGDAAWGIVLSVRAVGLLAMSLLMYRLVLRRPLRAGAVAAAVGATPLIALGTGASLPVLLVCTFVGAMGFTVAGITWDTTLQQNVPRDMLSRVSSYDDLLSFGSIPLGLLLIGPAANTWGAEPVALIGGVAFVVVALVPLLVRPVRELRAVTPEEVR</sequence>
<feature type="transmembrane region" description="Helical" evidence="6">
    <location>
        <begin position="293"/>
        <end position="311"/>
    </location>
</feature>
<dbReference type="Proteomes" id="UP000323454">
    <property type="component" value="Unassembled WGS sequence"/>
</dbReference>
<keyword evidence="5 6" id="KW-0472">Membrane</keyword>
<dbReference type="GO" id="GO:0005886">
    <property type="term" value="C:plasma membrane"/>
    <property type="evidence" value="ECO:0007669"/>
    <property type="project" value="UniProtKB-SubCell"/>
</dbReference>
<dbReference type="Pfam" id="PF07690">
    <property type="entry name" value="MFS_1"/>
    <property type="match status" value="1"/>
</dbReference>
<dbReference type="CDD" id="cd06173">
    <property type="entry name" value="MFS_MefA_like"/>
    <property type="match status" value="1"/>
</dbReference>
<dbReference type="PANTHER" id="PTHR23513">
    <property type="entry name" value="INTEGRAL MEMBRANE EFFLUX PROTEIN-RELATED"/>
    <property type="match status" value="1"/>
</dbReference>
<comment type="subcellular location">
    <subcellularLocation>
        <location evidence="1">Cell membrane</location>
        <topology evidence="1">Multi-pass membrane protein</topology>
    </subcellularLocation>
</comment>
<reference evidence="7 8" key="2">
    <citation type="submission" date="2019-09" db="EMBL/GenBank/DDBJ databases">
        <authorList>
            <person name="Jin C."/>
        </authorList>
    </citation>
    <scope>NUCLEOTIDE SEQUENCE [LARGE SCALE GENOMIC DNA]</scope>
    <source>
        <strain evidence="7 8">AN110305</strain>
    </source>
</reference>
<comment type="caution">
    <text evidence="7">The sequence shown here is derived from an EMBL/GenBank/DDBJ whole genome shotgun (WGS) entry which is preliminary data.</text>
</comment>
<feature type="transmembrane region" description="Helical" evidence="6">
    <location>
        <begin position="359"/>
        <end position="378"/>
    </location>
</feature>
<evidence type="ECO:0000256" key="1">
    <source>
        <dbReference type="ARBA" id="ARBA00004651"/>
    </source>
</evidence>
<feature type="transmembrane region" description="Helical" evidence="6">
    <location>
        <begin position="29"/>
        <end position="50"/>
    </location>
</feature>
<reference evidence="7 8" key="1">
    <citation type="submission" date="2019-09" db="EMBL/GenBank/DDBJ databases">
        <title>Goodfellowia gen. nov., a new genus of the Pseudonocardineae related to Actinoalloteichus, containing Goodfellowia coeruleoviolacea gen. nov., comb. nov. gen. nov., comb. nov.</title>
        <authorList>
            <person name="Labeda D."/>
        </authorList>
    </citation>
    <scope>NUCLEOTIDE SEQUENCE [LARGE SCALE GENOMIC DNA]</scope>
    <source>
        <strain evidence="7 8">AN110305</strain>
    </source>
</reference>
<feature type="transmembrane region" description="Helical" evidence="6">
    <location>
        <begin position="231"/>
        <end position="253"/>
    </location>
</feature>
<dbReference type="InterPro" id="IPR011701">
    <property type="entry name" value="MFS"/>
</dbReference>
<evidence type="ECO:0000256" key="6">
    <source>
        <dbReference type="SAM" id="Phobius"/>
    </source>
</evidence>
<evidence type="ECO:0000256" key="2">
    <source>
        <dbReference type="ARBA" id="ARBA00022475"/>
    </source>
</evidence>
<keyword evidence="8" id="KW-1185">Reference proteome</keyword>
<dbReference type="PANTHER" id="PTHR23513:SF11">
    <property type="entry name" value="STAPHYLOFERRIN A TRANSPORTER"/>
    <property type="match status" value="1"/>
</dbReference>